<sequence length="43" mass="4921">MSKEKDGKKKSDKTPPSKSAKEKREDKITKRKDKENEGRNAST</sequence>
<accession>A0A1N7JB19</accession>
<dbReference type="EMBL" id="FTNZ01000002">
    <property type="protein sequence ID" value="SIS30644.1"/>
    <property type="molecule type" value="Genomic_DNA"/>
</dbReference>
<proteinExistence type="predicted"/>
<name>A0A1N7JB19_9FLAO</name>
<gene>
    <name evidence="2" type="ORF">SAMN05421768_10250</name>
    <name evidence="3" type="ORF">SAMN05421768_10849</name>
</gene>
<evidence type="ECO:0000313" key="3">
    <source>
        <dbReference type="EMBL" id="SIS46508.1"/>
    </source>
</evidence>
<evidence type="ECO:0000256" key="1">
    <source>
        <dbReference type="SAM" id="MobiDB-lite"/>
    </source>
</evidence>
<dbReference type="STRING" id="112234.SAMN05421768_10250"/>
<organism evidence="3 4">
    <name type="scientific">Chryseobacterium joostei</name>
    <dbReference type="NCBI Taxonomy" id="112234"/>
    <lineage>
        <taxon>Bacteria</taxon>
        <taxon>Pseudomonadati</taxon>
        <taxon>Bacteroidota</taxon>
        <taxon>Flavobacteriia</taxon>
        <taxon>Flavobacteriales</taxon>
        <taxon>Weeksellaceae</taxon>
        <taxon>Chryseobacterium group</taxon>
        <taxon>Chryseobacterium</taxon>
    </lineage>
</organism>
<feature type="region of interest" description="Disordered" evidence="1">
    <location>
        <begin position="1"/>
        <end position="43"/>
    </location>
</feature>
<dbReference type="AlphaFoldDB" id="A0A1N7JB19"/>
<protein>
    <submittedName>
        <fullName evidence="3">Uncharacterized protein</fullName>
    </submittedName>
</protein>
<dbReference type="EMBL" id="FTNZ01000008">
    <property type="protein sequence ID" value="SIS46508.1"/>
    <property type="molecule type" value="Genomic_DNA"/>
</dbReference>
<dbReference type="Proteomes" id="UP000186106">
    <property type="component" value="Unassembled WGS sequence"/>
</dbReference>
<dbReference type="RefSeq" id="WP_262488023.1">
    <property type="nucleotide sequence ID" value="NZ_CAMIMN010000141.1"/>
</dbReference>
<reference evidence="3 4" key="1">
    <citation type="submission" date="2017-01" db="EMBL/GenBank/DDBJ databases">
        <authorList>
            <person name="Mah S.A."/>
            <person name="Swanson W.J."/>
            <person name="Moy G.W."/>
            <person name="Vacquier V.D."/>
        </authorList>
    </citation>
    <scope>NUCLEOTIDE SEQUENCE [LARGE SCALE GENOMIC DNA]</scope>
    <source>
        <strain evidence="3 4">DSM 16927</strain>
    </source>
</reference>
<evidence type="ECO:0000313" key="2">
    <source>
        <dbReference type="EMBL" id="SIS30644.1"/>
    </source>
</evidence>
<evidence type="ECO:0000313" key="4">
    <source>
        <dbReference type="Proteomes" id="UP000186106"/>
    </source>
</evidence>